<evidence type="ECO:0000313" key="4">
    <source>
        <dbReference type="Proteomes" id="UP001595640"/>
    </source>
</evidence>
<sequence length="513" mass="57581">MNDLLSLINEYRIILGAIALLLITTLLLRAYWEQVGFFWLRVRCAMPIFGKVAKLSKQTNAREKDSGWFSSERLLCAEFLHYYQNVNKDEEFFGKCQSYLSKAQETGRKKLHLLGWVLIALMVFVEAMGFSYVLAGWTIPGASEALQQQGAVGIAFLISALLVYLTHKTGHEMHQNHLVRKVRTWFSGERDQLIPDTSVTLEDNERDDGQPAWKQLLNRVSTNAHVKPSHTITIVTLVFIVAVAIGATYVRGQALDEMLSRQQITPENTMSGGYQDPYSSTALPDELAGIQRAADESAQDSALSHQRKGGWGTFIVLAVIFVFLQIMGIMIGYFTGFAGKESAAARGYIGGFKNKQEFANYYAKKRMQYAQVAQKYLSRLQHAMVGHAQHHNTDGDSINQLRNPGQRTFLAYVDDSLQRQHESEAKQRTRQTVTPEPLARAEPAVSNADSVPPMPVPDVARAADDTSLVESDDDMEGRIRKKLEAEMKAKQAQSQQQREADMEAQLRKEMGLE</sequence>
<protein>
    <submittedName>
        <fullName evidence="3">Uncharacterized protein</fullName>
    </submittedName>
</protein>
<reference evidence="4" key="1">
    <citation type="journal article" date="2019" name="Int. J. Syst. Evol. Microbiol.">
        <title>The Global Catalogue of Microorganisms (GCM) 10K type strain sequencing project: providing services to taxonomists for standard genome sequencing and annotation.</title>
        <authorList>
            <consortium name="The Broad Institute Genomics Platform"/>
            <consortium name="The Broad Institute Genome Sequencing Center for Infectious Disease"/>
            <person name="Wu L."/>
            <person name="Ma J."/>
        </authorList>
    </citation>
    <scope>NUCLEOTIDE SEQUENCE [LARGE SCALE GENOMIC DNA]</scope>
    <source>
        <strain evidence="4">KCTC 12847</strain>
    </source>
</reference>
<keyword evidence="2" id="KW-0472">Membrane</keyword>
<dbReference type="Proteomes" id="UP001595640">
    <property type="component" value="Unassembled WGS sequence"/>
</dbReference>
<feature type="transmembrane region" description="Helical" evidence="2">
    <location>
        <begin position="311"/>
        <end position="334"/>
    </location>
</feature>
<feature type="region of interest" description="Disordered" evidence="1">
    <location>
        <begin position="420"/>
        <end position="513"/>
    </location>
</feature>
<feature type="transmembrane region" description="Helical" evidence="2">
    <location>
        <begin position="146"/>
        <end position="165"/>
    </location>
</feature>
<feature type="transmembrane region" description="Helical" evidence="2">
    <location>
        <begin position="12"/>
        <end position="32"/>
    </location>
</feature>
<dbReference type="RefSeq" id="WP_019016992.1">
    <property type="nucleotide sequence ID" value="NZ_BMXD01000004.1"/>
</dbReference>
<accession>A0ABV7M647</accession>
<name>A0ABV7M647_9GAMM</name>
<keyword evidence="4" id="KW-1185">Reference proteome</keyword>
<dbReference type="EMBL" id="JBHRUH010000050">
    <property type="protein sequence ID" value="MFC3294392.1"/>
    <property type="molecule type" value="Genomic_DNA"/>
</dbReference>
<proteinExistence type="predicted"/>
<evidence type="ECO:0000313" key="3">
    <source>
        <dbReference type="EMBL" id="MFC3294392.1"/>
    </source>
</evidence>
<feature type="compositionally biased region" description="Basic and acidic residues" evidence="1">
    <location>
        <begin position="476"/>
        <end position="489"/>
    </location>
</feature>
<feature type="transmembrane region" description="Helical" evidence="2">
    <location>
        <begin position="111"/>
        <end position="134"/>
    </location>
</feature>
<feature type="transmembrane region" description="Helical" evidence="2">
    <location>
        <begin position="231"/>
        <end position="250"/>
    </location>
</feature>
<evidence type="ECO:0000256" key="2">
    <source>
        <dbReference type="SAM" id="Phobius"/>
    </source>
</evidence>
<organism evidence="3 4">
    <name type="scientific">Modicisalibacter luteus</name>
    <dbReference type="NCBI Taxonomy" id="453962"/>
    <lineage>
        <taxon>Bacteria</taxon>
        <taxon>Pseudomonadati</taxon>
        <taxon>Pseudomonadota</taxon>
        <taxon>Gammaproteobacteria</taxon>
        <taxon>Oceanospirillales</taxon>
        <taxon>Halomonadaceae</taxon>
        <taxon>Modicisalibacter</taxon>
    </lineage>
</organism>
<evidence type="ECO:0000256" key="1">
    <source>
        <dbReference type="SAM" id="MobiDB-lite"/>
    </source>
</evidence>
<keyword evidence="2" id="KW-1133">Transmembrane helix</keyword>
<gene>
    <name evidence="3" type="ORF">ACFOEI_20405</name>
</gene>
<feature type="compositionally biased region" description="Basic and acidic residues" evidence="1">
    <location>
        <begin position="498"/>
        <end position="513"/>
    </location>
</feature>
<keyword evidence="2" id="KW-0812">Transmembrane</keyword>
<comment type="caution">
    <text evidence="3">The sequence shown here is derived from an EMBL/GenBank/DDBJ whole genome shotgun (WGS) entry which is preliminary data.</text>
</comment>